<dbReference type="InterPro" id="IPR026466">
    <property type="entry name" value="Fim_isopep_form_D2_dom"/>
</dbReference>
<feature type="compositionally biased region" description="Low complexity" evidence="1">
    <location>
        <begin position="1991"/>
        <end position="2003"/>
    </location>
</feature>
<dbReference type="RefSeq" id="WP_308984408.1">
    <property type="nucleotide sequence ID" value="NZ_JARXIC010000007.1"/>
</dbReference>
<accession>A0ABU1AGK7</accession>
<feature type="region of interest" description="Disordered" evidence="1">
    <location>
        <begin position="1989"/>
        <end position="2009"/>
    </location>
</feature>
<evidence type="ECO:0000256" key="2">
    <source>
        <dbReference type="SAM" id="SignalP"/>
    </source>
</evidence>
<dbReference type="Pfam" id="PF01345">
    <property type="entry name" value="DUF11"/>
    <property type="match status" value="3"/>
</dbReference>
<evidence type="ECO:0000313" key="5">
    <source>
        <dbReference type="Proteomes" id="UP001243717"/>
    </source>
</evidence>
<comment type="caution">
    <text evidence="4">The sequence shown here is derived from an EMBL/GenBank/DDBJ whole genome shotgun (WGS) entry which is preliminary data.</text>
</comment>
<dbReference type="SUPFAM" id="SSF49401">
    <property type="entry name" value="Bacterial adhesins"/>
    <property type="match status" value="1"/>
</dbReference>
<dbReference type="PANTHER" id="PTHR34819">
    <property type="entry name" value="LARGE CYSTEINE-RICH PERIPLASMIC PROTEIN OMCB"/>
    <property type="match status" value="1"/>
</dbReference>
<dbReference type="PANTHER" id="PTHR34819:SF3">
    <property type="entry name" value="CELL SURFACE PROTEIN"/>
    <property type="match status" value="1"/>
</dbReference>
<proteinExistence type="predicted"/>
<feature type="domain" description="DUF11" evidence="3">
    <location>
        <begin position="2537"/>
        <end position="2651"/>
    </location>
</feature>
<name>A0ABU1AGK7_9BACT</name>
<feature type="domain" description="DUF11" evidence="3">
    <location>
        <begin position="3047"/>
        <end position="3144"/>
    </location>
</feature>
<dbReference type="NCBIfam" id="TIGR04226">
    <property type="entry name" value="RrgB_K2N_iso_D2"/>
    <property type="match status" value="1"/>
</dbReference>
<dbReference type="Gene3D" id="2.60.40.740">
    <property type="match status" value="3"/>
</dbReference>
<dbReference type="InterPro" id="IPR047589">
    <property type="entry name" value="DUF11_rpt"/>
</dbReference>
<dbReference type="InterPro" id="IPR008966">
    <property type="entry name" value="Adhesion_dom_sf"/>
</dbReference>
<feature type="domain" description="DUF11" evidence="3">
    <location>
        <begin position="2185"/>
        <end position="2304"/>
    </location>
</feature>
<protein>
    <submittedName>
        <fullName evidence="4">Isopeptide-forming domain-containing fimbrial protein</fullName>
    </submittedName>
</protein>
<evidence type="ECO:0000256" key="1">
    <source>
        <dbReference type="SAM" id="MobiDB-lite"/>
    </source>
</evidence>
<dbReference type="NCBIfam" id="TIGR01451">
    <property type="entry name" value="B_ant_repeat"/>
    <property type="match status" value="3"/>
</dbReference>
<dbReference type="InterPro" id="IPR001434">
    <property type="entry name" value="OmcB-like_DUF11"/>
</dbReference>
<evidence type="ECO:0000313" key="4">
    <source>
        <dbReference type="EMBL" id="MDQ8193921.1"/>
    </source>
</evidence>
<sequence>MFAQFIRRNFRRSSFIALSLLTAAGAVAADLTLEHTFTPADPTRDNYMDVGAVWDGSSQSNNGDVFTTTIYNAGATAYDLEFDVELPDGFSYVSGSVSAVSTTATATQSGTTLTVNLGTGGEFDLAQGESVELSYGLVADDYSTVVAGTYQLVYTYSARSDDDNTTEKTEVTTSLQNVLTQLGASILTLTPSTQTRGIGETAAWQATVTNTGFGGLFDVVIDLTDIYSNTSFINPSVTQSSPALSAIGSQIYVLPYLAPGEEFVLDLTAEVASCDGLGISVTNDELTEVNSSTKVAAIVLDLDLPMVDFTPPTIALDYLTASSASMTVTNTSSSGNAEDFSFQTNLNTLPVIISNVTGDFTYDEATGVFTLVNGADVTNSDALLGGESATLNFDIVAADSCSGAVGSVTWTSVYSNQCGDMYAIPIKSGSILASGARPSVDLQMDSSVNRVRVGAPGLFELELTADEVARIDSDLIVVQITASDNGRIVGFSDATDISPTVDPAADPAITTYTWTVDKAVAAGSVSLDVLYEIGEDPCLGGESFSISSSVSGVQSVVTASGDQCELSANAAQTVIIQNNPSPESELLFNVDGTGFETGEPSADTTRDIAAGEGEFIPIEVEYAFEDGYVGSWIGATYTDDFGGLDTQELVGGSLTVSFGSGDTLTTGPVAVPASAVTQSVGGLSIDLDFLALPAYLNEAAVSDTIIHFNYSTTVPYSELEGAASRGVTHVSVLSLDEPVGAVPSSACVEDLELTFTQVLAYTIERADAVLGISVPASLMECEVFDVTLTVNNRNDKNISNVLVTLNTPTTNFPYTYIVGQTPSYGGAFVGNVSYDENGGLNPTFTYDPSELTSSGTITVQFMRDPGTNVVPISATVAFDDRQTAPDDNRVFTSAASAGPSSVLAGELILNVTPNTEVQMNNGRVEWLITVQNVSAGAALNSVITNAIPAGLVVHEVDTNAANAAYAAPVNAVTISGSDAIFDLGDLASGAIRKIKVIAELETGSDCEIPDGTNVVTASWGCSTDLSQSVVGMGPNIRFGTGSLQVVHDTTESYAELCEEGVIRIKIKNTGDAELNEVLINEYLDELTTGLTIVPGSAFYWTDNEPAGTVNSIPDPSGSGTAGDPYVFTIKDGGLIPIAELVNAFDDDATTVNSLTIGFNISTTNPEQLSEPTAAPTIQASARADLFCGDFVNSPGVPFLIPIKRPDISTDLLVSNTDLSLAPAELTVGATGQDVVWSFEISNMGQAPAENVRVQVPLTASNSTATIAVNGSNIGSYDGSWIDINDIPAASGGSAGVVTVTVTETLGNICVNTYDNVAQVTWGCSSVIGNAPNVIDTPTLNFDTADVLMSPVFDPAQDGFTREFIRENDARGRVVVSMENTGAQALNFEILEDLPDNVALDETVAPVVTGTSDLVYDSVDLSDPTRPIFSFTGTVDYLDSFDFTFYVRSTIEDDARTASFPDLTDEEETANAYDPTISFPNEGLTIVEYTNSCGDEFDTSINADYDIRQPDLDINFAANDGAVDANVLNRVVFLDQPETFNIWVRNEGVGGSRATEAEVVITLGPAWTGATVTYDGNGGVSSAAPGGGTAYTFAPSVVGTFNTGANREKQFVVTATPTDVAGQDLGVKVDVDAVQILEDGSTEGVDLSTDTRAFRVIGVDVDKEFVSGTTSENLTADERDLVIGEEATFDLMVKFFGGDAGFDDIQNLVIRDSLGNSDAADRGLGLVSIDTTGTTIGATTTTSPSDPVQTEVIDFEASPGSITAANNTFQARIVTRVLNDTNLAAVNSDEKELFNNLGVAFDFYSAFYRSNNENDGFSGGTARPGLHDSETITVQRPTLSVEKTVRNVTESLTGSFAATASGEGTDVFQYKIVLTNTDSTAVDVPLFDLNLEDQISSKLQFIDGSGADAAYKAGADTDGDDSVDVFYTGTVIGGDLQVNASNLVLATLGENLVQLDPGESVAFHYFVRAQISVNPGESIQNTVIVKGDTLPGASGSQSGTLGSTGDDDGALELSAEDSAQITINSVSQSKVIKNTSDGSDDASSVHIGEQVEFEVSIVLPQGTAPDLQILDTLSEEFQLVDIGNVIYGGSVSATNVIPVTSPTAGALPVNGGSLDFTWSFGDTVVTAGSEAERSITVRYTTQIRNLDPETFKRGDTFKNSASYTFTGASEDTDIVDVTLIVAESNLLVTKVATPTEDLDAGDEVTYTVTLNNATGTAPAYDVNIVDTLPEGLSYKVGSTTVTDNSGLIGTLGEPDLDAALNELTWGREQSSSVNLDITAGGQLVFTYVATVDDSVQPNQELTNDLAVDWSSLDGDPGPDLGVAVGTAGANNGERLYSGDADATVTIANTSIQTTKTASGDTLPLDTTDDGFRVGDIVTYTIEVDVMEGTHEEFKILDTLPAGMAFVDFEAITPIGDGSADGFTYTALNAGTTAPLADATGELIFDLGTVVNVGDTDTDNDTLTLVYRARITDVAAVTVPDGDESTDDSELTLTNSVRLSFLDVDDETVITEPTTEDVVVKQPELIIEKDRLLPAAINKILEGETMRFQLTVTNTGDAPAYNMAVLDTLPVGMRTVPPVLISATLDGSDVKASLEATATYDSGSGEWELGELSDTQILEVDDTLVIVYEVVMDDPVDGGQTLTNLADVPVYYSKPSSDTDGRRTYDNVEPDEEVILTTILVSGTVFEDESFNRVIDPGEDWGEGETVYVNLVQDGVVLDSVVVNPGSGDYEFDRVSGGDYSIVVTDSPTNQNPVAPGVFIFYDAAPTDGRLLITAGPDDIFDQDFPLVTGAYISGVVFQDDGIGSGTPNDGVQNGAEAGIGKVTVRLTDGGSNVYDTVLTNGAGEFRLLVPESVPNGSTLVVEEYNLSSYLSTGGDAGSTGGSYNRVTDRISFVYTAGQSESDLAFGDIPANSFLTDGQQTIEPGAVAFYSHTFIAGTGGEVSFDIDSALNPALPGWGQTLFRDSNCNGQLDDGEPRLIHPSAAITVSAGEQICLIVKDSSPAGAPFGAQNLNTVTATFTYTNSAPALADDVLVRTDLTTIGIETTAGLELLKAVDKATASPGETITYTLTYTNNGAGALDDIIIYDSTPAYTTFALAPTPTYPLSLTNVVISAPNVGETGGIVWTFEGELEPGETGTVTYQVTVDDN</sequence>
<feature type="signal peptide" evidence="2">
    <location>
        <begin position="1"/>
        <end position="28"/>
    </location>
</feature>
<dbReference type="Proteomes" id="UP001243717">
    <property type="component" value="Unassembled WGS sequence"/>
</dbReference>
<reference evidence="4 5" key="1">
    <citation type="submission" date="2023-04" db="EMBL/GenBank/DDBJ databases">
        <title>A novel bacteria isolated from coastal sediment.</title>
        <authorList>
            <person name="Liu X.-J."/>
            <person name="Du Z.-J."/>
        </authorList>
    </citation>
    <scope>NUCLEOTIDE SEQUENCE [LARGE SCALE GENOMIC DNA]</scope>
    <source>
        <strain evidence="4 5">SDUM461004</strain>
    </source>
</reference>
<evidence type="ECO:0000259" key="3">
    <source>
        <dbReference type="Pfam" id="PF01345"/>
    </source>
</evidence>
<keyword evidence="2" id="KW-0732">Signal</keyword>
<gene>
    <name evidence="4" type="ORF">QEH59_05765</name>
</gene>
<organism evidence="4 5">
    <name type="scientific">Thalassobacterium sedimentorum</name>
    <dbReference type="NCBI Taxonomy" id="3041258"/>
    <lineage>
        <taxon>Bacteria</taxon>
        <taxon>Pseudomonadati</taxon>
        <taxon>Verrucomicrobiota</taxon>
        <taxon>Opitutia</taxon>
        <taxon>Puniceicoccales</taxon>
        <taxon>Coraliomargaritaceae</taxon>
        <taxon>Thalassobacterium</taxon>
    </lineage>
</organism>
<dbReference type="InterPro" id="IPR013783">
    <property type="entry name" value="Ig-like_fold"/>
</dbReference>
<dbReference type="EMBL" id="JARXIC010000007">
    <property type="protein sequence ID" value="MDQ8193921.1"/>
    <property type="molecule type" value="Genomic_DNA"/>
</dbReference>
<dbReference type="InterPro" id="IPR051172">
    <property type="entry name" value="Chlamydia_OmcB"/>
</dbReference>
<dbReference type="Gene3D" id="2.60.40.10">
    <property type="entry name" value="Immunoglobulins"/>
    <property type="match status" value="2"/>
</dbReference>
<feature type="chain" id="PRO_5047336112" evidence="2">
    <location>
        <begin position="29"/>
        <end position="3146"/>
    </location>
</feature>
<keyword evidence="5" id="KW-1185">Reference proteome</keyword>